<evidence type="ECO:0000256" key="1">
    <source>
        <dbReference type="ARBA" id="ARBA00004370"/>
    </source>
</evidence>
<reference evidence="3" key="1">
    <citation type="submission" date="2016-10" db="EMBL/GenBank/DDBJ databases">
        <title>Draft Genome Sequence of Nocardioides luteus Strain BAFB, an Alkane-Degrading Bacterium Isolated from JP-7 Polluted Soil.</title>
        <authorList>
            <person name="Brown L."/>
            <person name="Ruiz O.N."/>
            <person name="Gunasekera T."/>
        </authorList>
    </citation>
    <scope>NUCLEOTIDE SEQUENCE [LARGE SCALE GENOMIC DNA]</scope>
    <source>
        <strain evidence="3">BAFB</strain>
    </source>
</reference>
<comment type="subcellular location">
    <subcellularLocation>
        <location evidence="1">Membrane</location>
    </subcellularLocation>
</comment>
<dbReference type="AlphaFoldDB" id="A0A1J4NBQ1"/>
<gene>
    <name evidence="3" type="ORF">UG56_005065</name>
</gene>
<evidence type="ECO:0000313" key="3">
    <source>
        <dbReference type="EMBL" id="OIJ28064.1"/>
    </source>
</evidence>
<dbReference type="GO" id="GO:0016020">
    <property type="term" value="C:membrane"/>
    <property type="evidence" value="ECO:0007669"/>
    <property type="project" value="UniProtKB-SubCell"/>
</dbReference>
<proteinExistence type="predicted"/>
<keyword evidence="4" id="KW-1185">Reference proteome</keyword>
<organism evidence="3 4">
    <name type="scientific">Nocardioides luteus</name>
    <dbReference type="NCBI Taxonomy" id="1844"/>
    <lineage>
        <taxon>Bacteria</taxon>
        <taxon>Bacillati</taxon>
        <taxon>Actinomycetota</taxon>
        <taxon>Actinomycetes</taxon>
        <taxon>Propionibacteriales</taxon>
        <taxon>Nocardioidaceae</taxon>
        <taxon>Nocardioides</taxon>
    </lineage>
</organism>
<keyword evidence="2" id="KW-0472">Membrane</keyword>
<name>A0A1J4NBQ1_9ACTN</name>
<dbReference type="PANTHER" id="PTHR37042">
    <property type="entry name" value="OUTER MEMBRANE PROTEIN RV1973"/>
    <property type="match status" value="1"/>
</dbReference>
<evidence type="ECO:0000313" key="4">
    <source>
        <dbReference type="Proteomes" id="UP000033772"/>
    </source>
</evidence>
<evidence type="ECO:0000256" key="2">
    <source>
        <dbReference type="ARBA" id="ARBA00023136"/>
    </source>
</evidence>
<accession>A0A1J4NBQ1</accession>
<sequence length="161" mass="17430">MERLSTRTFVLLLVLGVGLLVFAGQRAWSWREDVTAEHQRAEAVSAASTEVTRLISVSAEDSETAFETLLDGATASFRSDLKQQANALQKALKANKVDAEGEVVSAGVARSTDEQATVFVAATGTVSNSGTKAPQQRDYRVKVEMRNVEGRWLVSGLEFIP</sequence>
<comment type="caution">
    <text evidence="3">The sequence shown here is derived from an EMBL/GenBank/DDBJ whole genome shotgun (WGS) entry which is preliminary data.</text>
</comment>
<protein>
    <recommendedName>
        <fullName evidence="5">Mce-associated membrane protein</fullName>
    </recommendedName>
</protein>
<dbReference type="Proteomes" id="UP000033772">
    <property type="component" value="Unassembled WGS sequence"/>
</dbReference>
<dbReference type="EMBL" id="JZDQ02000005">
    <property type="protein sequence ID" value="OIJ28064.1"/>
    <property type="molecule type" value="Genomic_DNA"/>
</dbReference>
<evidence type="ECO:0008006" key="5">
    <source>
        <dbReference type="Google" id="ProtNLM"/>
    </source>
</evidence>
<dbReference type="STRING" id="1844.UG56_005065"/>
<dbReference type="PANTHER" id="PTHR37042:SF4">
    <property type="entry name" value="OUTER MEMBRANE PROTEIN RV1973"/>
    <property type="match status" value="1"/>
</dbReference>